<dbReference type="Pfam" id="PF08244">
    <property type="entry name" value="Glyco_hydro_32C"/>
    <property type="match status" value="1"/>
</dbReference>
<feature type="chain" id="PRO_5032879531" evidence="5">
    <location>
        <begin position="25"/>
        <end position="715"/>
    </location>
</feature>
<dbReference type="PANTHER" id="PTHR42800">
    <property type="entry name" value="EXOINULINASE INUD (AFU_ORTHOLOGUE AFUA_5G00480)"/>
    <property type="match status" value="1"/>
</dbReference>
<dbReference type="AlphaFoldDB" id="A0A840V9T0"/>
<dbReference type="Gene3D" id="2.60.120.560">
    <property type="entry name" value="Exo-inulinase, domain 1"/>
    <property type="match status" value="1"/>
</dbReference>
<dbReference type="InterPro" id="IPR001362">
    <property type="entry name" value="Glyco_hydro_32"/>
</dbReference>
<comment type="caution">
    <text evidence="8">The sequence shown here is derived from an EMBL/GenBank/DDBJ whole genome shotgun (WGS) entry which is preliminary data.</text>
</comment>
<dbReference type="Pfam" id="PF00251">
    <property type="entry name" value="Glyco_hydro_32N"/>
    <property type="match status" value="1"/>
</dbReference>
<evidence type="ECO:0000256" key="5">
    <source>
        <dbReference type="SAM" id="SignalP"/>
    </source>
</evidence>
<sequence>MMRSIRFLLLTSALCTMTSGPLRAAEDVIVADFDGGHFGDWKVTGSAFGDVPATGALPQQMEVTGFEGQGYLSSYHGGDDALGKARSPLWKVERAYLNFLIGGGGFEGETCVQLVSRQGKVLRQATGKNVNPGGSERLEWETWDLSDLQGEEVRLEVLDRRRGGWGHLSVDHFQQSERPRVLQAEHTFEVTKRYLLWPVTRDEAKRQRFEFHGEDGWMSYANIALSEKPDFWVFSDMGRLMGKKIRVTGRIPGEMEKAWSQVVLSDTFPGEEVIYQEPRRPQYHFTSRRGWINDPNGLVYADGKWHLSYQHNPYNIFWDNMTWGHAVSEDLFHWKEMPPALWPDELGVMFSGSGFVVPRDQSALPITSSHGLGFAYTAWGEGSVIPGKKATQAMAFSNDGGRNIIKFAGNPVIEHIVGGNRDPKIFWYEPTKSWVMALYHDGDEYGIHVSKDLVDWEQTSTYHIPGDSECPDLFPLKVDGDDEKTRWVVWGANGVYRLGEFDGRTFTASGDPQRHYWGNVYAGQSYDHAPDGRRVHVGWMRGDIAAFEGAPFSLQMSLPMDFSLRSFEGKERLWIEPSAEVKSLREEIFVPQEVSYAAGGKNPLSAVEGKAFEIEAVVDVEKSDAARFGLKLFGESFVWDRERNTFSGAEGEQVLDGGKVRLQVFSDVGTVEIFVNGTYVARYVRQEGVPVEVIAEGGAVHFESLAGYRMSSAWK</sequence>
<keyword evidence="2 4" id="KW-0378">Hydrolase</keyword>
<dbReference type="SUPFAM" id="SSF75005">
    <property type="entry name" value="Arabinanase/levansucrase/invertase"/>
    <property type="match status" value="1"/>
</dbReference>
<dbReference type="PANTHER" id="PTHR42800:SF1">
    <property type="entry name" value="EXOINULINASE INUD (AFU_ORTHOLOGUE AFUA_5G00480)"/>
    <property type="match status" value="1"/>
</dbReference>
<gene>
    <name evidence="8" type="ORF">HNR46_001684</name>
</gene>
<evidence type="ECO:0000313" key="9">
    <source>
        <dbReference type="Proteomes" id="UP000557717"/>
    </source>
</evidence>
<feature type="domain" description="Glycosyl hydrolase family 32 N-terminal" evidence="6">
    <location>
        <begin position="284"/>
        <end position="571"/>
    </location>
</feature>
<dbReference type="GO" id="GO:0004575">
    <property type="term" value="F:sucrose alpha-glucosidase activity"/>
    <property type="evidence" value="ECO:0007669"/>
    <property type="project" value="TreeGrafter"/>
</dbReference>
<keyword evidence="9" id="KW-1185">Reference proteome</keyword>
<dbReference type="EC" id="3.2.1.80" evidence="8"/>
<comment type="similarity">
    <text evidence="1 4">Belongs to the glycosyl hydrolase 32 family.</text>
</comment>
<evidence type="ECO:0000313" key="8">
    <source>
        <dbReference type="EMBL" id="MBB5351448.1"/>
    </source>
</evidence>
<reference evidence="8 9" key="1">
    <citation type="submission" date="2020-08" db="EMBL/GenBank/DDBJ databases">
        <title>Genomic Encyclopedia of Type Strains, Phase IV (KMG-IV): sequencing the most valuable type-strain genomes for metagenomic binning, comparative biology and taxonomic classification.</title>
        <authorList>
            <person name="Goeker M."/>
        </authorList>
    </citation>
    <scope>NUCLEOTIDE SEQUENCE [LARGE SCALE GENOMIC DNA]</scope>
    <source>
        <strain evidence="8 9">YC6886</strain>
    </source>
</reference>
<dbReference type="InterPro" id="IPR013189">
    <property type="entry name" value="Glyco_hydro_32_C"/>
</dbReference>
<organism evidence="8 9">
    <name type="scientific">Haloferula luteola</name>
    <dbReference type="NCBI Taxonomy" id="595692"/>
    <lineage>
        <taxon>Bacteria</taxon>
        <taxon>Pseudomonadati</taxon>
        <taxon>Verrucomicrobiota</taxon>
        <taxon>Verrucomicrobiia</taxon>
        <taxon>Verrucomicrobiales</taxon>
        <taxon>Verrucomicrobiaceae</taxon>
        <taxon>Haloferula</taxon>
    </lineage>
</organism>
<evidence type="ECO:0000259" key="6">
    <source>
        <dbReference type="Pfam" id="PF00251"/>
    </source>
</evidence>
<dbReference type="InterPro" id="IPR013148">
    <property type="entry name" value="Glyco_hydro_32_N"/>
</dbReference>
<protein>
    <submittedName>
        <fullName evidence="8">Fructan beta-fructosidase</fullName>
        <ecNumber evidence="8">3.2.1.80</ecNumber>
    </submittedName>
</protein>
<proteinExistence type="inferred from homology"/>
<accession>A0A840V9T0</accession>
<evidence type="ECO:0000256" key="1">
    <source>
        <dbReference type="ARBA" id="ARBA00009902"/>
    </source>
</evidence>
<dbReference type="Gene3D" id="2.115.10.20">
    <property type="entry name" value="Glycosyl hydrolase domain, family 43"/>
    <property type="match status" value="1"/>
</dbReference>
<feature type="signal peptide" evidence="5">
    <location>
        <begin position="1"/>
        <end position="24"/>
    </location>
</feature>
<keyword evidence="5" id="KW-0732">Signal</keyword>
<dbReference type="GO" id="GO:0005987">
    <property type="term" value="P:sucrose catabolic process"/>
    <property type="evidence" value="ECO:0007669"/>
    <property type="project" value="TreeGrafter"/>
</dbReference>
<evidence type="ECO:0000259" key="7">
    <source>
        <dbReference type="Pfam" id="PF08244"/>
    </source>
</evidence>
<evidence type="ECO:0000256" key="4">
    <source>
        <dbReference type="RuleBase" id="RU362110"/>
    </source>
</evidence>
<dbReference type="Proteomes" id="UP000557717">
    <property type="component" value="Unassembled WGS sequence"/>
</dbReference>
<dbReference type="SMART" id="SM00640">
    <property type="entry name" value="Glyco_32"/>
    <property type="match status" value="1"/>
</dbReference>
<dbReference type="SUPFAM" id="SSF49899">
    <property type="entry name" value="Concanavalin A-like lectins/glucanases"/>
    <property type="match status" value="1"/>
</dbReference>
<keyword evidence="3 4" id="KW-0326">Glycosidase</keyword>
<evidence type="ECO:0000256" key="2">
    <source>
        <dbReference type="ARBA" id="ARBA00022801"/>
    </source>
</evidence>
<dbReference type="GO" id="GO:0051669">
    <property type="term" value="F:fructan beta-fructosidase activity"/>
    <property type="evidence" value="ECO:0007669"/>
    <property type="project" value="UniProtKB-EC"/>
</dbReference>
<evidence type="ECO:0000256" key="3">
    <source>
        <dbReference type="ARBA" id="ARBA00023295"/>
    </source>
</evidence>
<name>A0A840V9T0_9BACT</name>
<dbReference type="GO" id="GO:0005737">
    <property type="term" value="C:cytoplasm"/>
    <property type="evidence" value="ECO:0007669"/>
    <property type="project" value="TreeGrafter"/>
</dbReference>
<dbReference type="EMBL" id="JACHFD010000006">
    <property type="protein sequence ID" value="MBB5351448.1"/>
    <property type="molecule type" value="Genomic_DNA"/>
</dbReference>
<dbReference type="InterPro" id="IPR013320">
    <property type="entry name" value="ConA-like_dom_sf"/>
</dbReference>
<dbReference type="InterPro" id="IPR023296">
    <property type="entry name" value="Glyco_hydro_beta-prop_sf"/>
</dbReference>
<dbReference type="CDD" id="cd18622">
    <property type="entry name" value="GH32_Inu-like"/>
    <property type="match status" value="1"/>
</dbReference>
<dbReference type="RefSeq" id="WP_184017611.1">
    <property type="nucleotide sequence ID" value="NZ_JACHFD010000006.1"/>
</dbReference>
<feature type="domain" description="Glycosyl hydrolase family 32 C-terminal" evidence="7">
    <location>
        <begin position="580"/>
        <end position="680"/>
    </location>
</feature>